<comment type="caution">
    <text evidence="1">The sequence shown here is derived from an EMBL/GenBank/DDBJ whole genome shotgun (WGS) entry which is preliminary data.</text>
</comment>
<dbReference type="EMBL" id="PVXL01000035">
    <property type="protein sequence ID" value="PRR73963.1"/>
    <property type="molecule type" value="Genomic_DNA"/>
</dbReference>
<dbReference type="Proteomes" id="UP000239430">
    <property type="component" value="Unassembled WGS sequence"/>
</dbReference>
<protein>
    <submittedName>
        <fullName evidence="1">Uncharacterized protein</fullName>
    </submittedName>
</protein>
<evidence type="ECO:0000313" key="1">
    <source>
        <dbReference type="EMBL" id="PRR73963.1"/>
    </source>
</evidence>
<evidence type="ECO:0000313" key="2">
    <source>
        <dbReference type="Proteomes" id="UP000239430"/>
    </source>
</evidence>
<sequence>MVGKTYRAMLLFLLVLLTTGCGLNNTGIKQARLQAEVDQYLAAMTPGLTRAQELGLVTPLNIEIPVPAANTAVHLEKIWYNSMKEVKLEL</sequence>
<dbReference type="PROSITE" id="PS51257">
    <property type="entry name" value="PROKAR_LIPOPROTEIN"/>
    <property type="match status" value="1"/>
</dbReference>
<gene>
    <name evidence="1" type="ORF">MOST_11770</name>
</gene>
<accession>A0A9X7J433</accession>
<organism evidence="1 2">
    <name type="scientific">Neomoorella stamsii</name>
    <dbReference type="NCBI Taxonomy" id="1266720"/>
    <lineage>
        <taxon>Bacteria</taxon>
        <taxon>Bacillati</taxon>
        <taxon>Bacillota</taxon>
        <taxon>Clostridia</taxon>
        <taxon>Neomoorellales</taxon>
        <taxon>Neomoorellaceae</taxon>
        <taxon>Neomoorella</taxon>
    </lineage>
</organism>
<dbReference type="AlphaFoldDB" id="A0A9X7J433"/>
<reference evidence="1 2" key="1">
    <citation type="submission" date="2018-03" db="EMBL/GenBank/DDBJ databases">
        <title>Genome sequence of Moorella stamsii DSM 26217.</title>
        <authorList>
            <person name="Poehlein A."/>
            <person name="Daniel R."/>
        </authorList>
    </citation>
    <scope>NUCLEOTIDE SEQUENCE [LARGE SCALE GENOMIC DNA]</scope>
    <source>
        <strain evidence="2">DSM 26217</strain>
    </source>
</reference>
<name>A0A9X7J433_9FIRM</name>
<keyword evidence="2" id="KW-1185">Reference proteome</keyword>
<proteinExistence type="predicted"/>